<sequence length="207" mass="22418">MEMDNNEKAPLEAANSTHASLEFGVRFSDDAVDEEDEWCDFTEDHDQPFPNLMRNSKLVLGSTAVVNTEDVKMTTEHSQYQDTGGDGLGVGPSTEESGKPACPWLKVEPIEIANCGPKIVESVERKPQPIIAAAAAAATPPPQTNIMAKKSVYVPPALRESQSEMNVRPKKQAPPGAAKLPKGQAPDINNVDFFPSLCHSHISKRAK</sequence>
<proteinExistence type="inferred from homology"/>
<feature type="region of interest" description="Disordered" evidence="2">
    <location>
        <begin position="74"/>
        <end position="101"/>
    </location>
</feature>
<organism evidence="3 4">
    <name type="scientific">Drosophila rubida</name>
    <dbReference type="NCBI Taxonomy" id="30044"/>
    <lineage>
        <taxon>Eukaryota</taxon>
        <taxon>Metazoa</taxon>
        <taxon>Ecdysozoa</taxon>
        <taxon>Arthropoda</taxon>
        <taxon>Hexapoda</taxon>
        <taxon>Insecta</taxon>
        <taxon>Pterygota</taxon>
        <taxon>Neoptera</taxon>
        <taxon>Endopterygota</taxon>
        <taxon>Diptera</taxon>
        <taxon>Brachycera</taxon>
        <taxon>Muscomorpha</taxon>
        <taxon>Ephydroidea</taxon>
        <taxon>Drosophilidae</taxon>
        <taxon>Drosophila</taxon>
    </lineage>
</organism>
<accession>A0AAD4PN92</accession>
<protein>
    <recommendedName>
        <fullName evidence="5">Protein CDV3 homolog</fullName>
    </recommendedName>
</protein>
<name>A0AAD4PN92_9MUSC</name>
<dbReference type="GO" id="GO:0005737">
    <property type="term" value="C:cytoplasm"/>
    <property type="evidence" value="ECO:0007669"/>
    <property type="project" value="TreeGrafter"/>
</dbReference>
<dbReference type="PANTHER" id="PTHR16284">
    <property type="entry name" value="PROTEIN CDV3 HOMOLOG"/>
    <property type="match status" value="1"/>
</dbReference>
<comment type="caution">
    <text evidence="3">The sequence shown here is derived from an EMBL/GenBank/DDBJ whole genome shotgun (WGS) entry which is preliminary data.</text>
</comment>
<reference evidence="3" key="1">
    <citation type="journal article" date="2021" name="Mol. Ecol. Resour.">
        <title>Phylogenomic analyses of the genus Drosophila reveals genomic signals of climate adaptation.</title>
        <authorList>
            <person name="Li F."/>
            <person name="Rane R.V."/>
            <person name="Luria V."/>
            <person name="Xiong Z."/>
            <person name="Chen J."/>
            <person name="Li Z."/>
            <person name="Catullo R.A."/>
            <person name="Griffin P.C."/>
            <person name="Schiffer M."/>
            <person name="Pearce S."/>
            <person name="Lee S.F."/>
            <person name="McElroy K."/>
            <person name="Stocker A."/>
            <person name="Shirriffs J."/>
            <person name="Cockerell F."/>
            <person name="Coppin C."/>
            <person name="Sgro C.M."/>
            <person name="Karger A."/>
            <person name="Cain J.W."/>
            <person name="Weber J.A."/>
            <person name="Santpere G."/>
            <person name="Kirschner M.W."/>
            <person name="Hoffmann A.A."/>
            <person name="Oakeshott J.G."/>
            <person name="Zhang G."/>
        </authorList>
    </citation>
    <scope>NUCLEOTIDE SEQUENCE</scope>
    <source>
        <strain evidence="3">BGI-SZ-2011g</strain>
    </source>
</reference>
<dbReference type="Proteomes" id="UP001200034">
    <property type="component" value="Unassembled WGS sequence"/>
</dbReference>
<feature type="region of interest" description="Disordered" evidence="2">
    <location>
        <begin position="159"/>
        <end position="187"/>
    </location>
</feature>
<dbReference type="Pfam" id="PF15359">
    <property type="entry name" value="CDV3"/>
    <property type="match status" value="1"/>
</dbReference>
<evidence type="ECO:0000256" key="1">
    <source>
        <dbReference type="ARBA" id="ARBA00006062"/>
    </source>
</evidence>
<evidence type="ECO:0008006" key="5">
    <source>
        <dbReference type="Google" id="ProtNLM"/>
    </source>
</evidence>
<dbReference type="InterPro" id="IPR026806">
    <property type="entry name" value="CDV3"/>
</dbReference>
<evidence type="ECO:0000313" key="4">
    <source>
        <dbReference type="Proteomes" id="UP001200034"/>
    </source>
</evidence>
<dbReference type="EMBL" id="JAJJHW010001127">
    <property type="protein sequence ID" value="KAH8376861.1"/>
    <property type="molecule type" value="Genomic_DNA"/>
</dbReference>
<dbReference type="PANTHER" id="PTHR16284:SF13">
    <property type="entry name" value="PROTEIN CDV3 HOMOLOG"/>
    <property type="match status" value="1"/>
</dbReference>
<comment type="similarity">
    <text evidence="1">Belongs to the CDV3 family.</text>
</comment>
<evidence type="ECO:0000313" key="3">
    <source>
        <dbReference type="EMBL" id="KAH8376861.1"/>
    </source>
</evidence>
<dbReference type="AlphaFoldDB" id="A0AAD4PN92"/>
<keyword evidence="4" id="KW-1185">Reference proteome</keyword>
<gene>
    <name evidence="3" type="ORF">KR093_001775</name>
</gene>
<evidence type="ECO:0000256" key="2">
    <source>
        <dbReference type="SAM" id="MobiDB-lite"/>
    </source>
</evidence>